<organism evidence="5 6">
    <name type="scientific">Cryptosporangium aurantiacum</name>
    <dbReference type="NCBI Taxonomy" id="134849"/>
    <lineage>
        <taxon>Bacteria</taxon>
        <taxon>Bacillati</taxon>
        <taxon>Actinomycetota</taxon>
        <taxon>Actinomycetes</taxon>
        <taxon>Cryptosporangiales</taxon>
        <taxon>Cryptosporangiaceae</taxon>
        <taxon>Cryptosporangium</taxon>
    </lineage>
</organism>
<sequence>MAERLNRASDRPAYRQIADRLRAEVARGDFAPGAQLPSESALEARFKVSRVTARRALSVLVNDGLAQSEHGRGYFLRTPPPVQRLSSDRFDSRDAGTEDAPVEVLFVGRGPVPAKMAERLGLVAGDDVIVRNRRYLLEGRPARSAVSYIPLDIAAGTPIAEEDPGPGGIYARMEEQGLTFDKYDEEVTARVATEEESRLLLLPGSTPVLQVVRTAFADGRPVEVCEAVMDAAAFVLDYSLPARRS</sequence>
<dbReference type="Pfam" id="PF07702">
    <property type="entry name" value="UTRA"/>
    <property type="match status" value="1"/>
</dbReference>
<dbReference type="STRING" id="134849.SAMN05443668_108216"/>
<dbReference type="PRINTS" id="PR00035">
    <property type="entry name" value="HTHGNTR"/>
</dbReference>
<keyword evidence="6" id="KW-1185">Reference proteome</keyword>
<keyword evidence="3" id="KW-0804">Transcription</keyword>
<dbReference type="InterPro" id="IPR028978">
    <property type="entry name" value="Chorismate_lyase_/UTRA_dom_sf"/>
</dbReference>
<gene>
    <name evidence="5" type="ORF">SAMN05443668_108216</name>
</gene>
<keyword evidence="1" id="KW-0805">Transcription regulation</keyword>
<dbReference type="SMART" id="SM00345">
    <property type="entry name" value="HTH_GNTR"/>
    <property type="match status" value="1"/>
</dbReference>
<evidence type="ECO:0000256" key="3">
    <source>
        <dbReference type="ARBA" id="ARBA00023163"/>
    </source>
</evidence>
<dbReference type="PANTHER" id="PTHR44846:SF17">
    <property type="entry name" value="GNTR-FAMILY TRANSCRIPTIONAL REGULATOR"/>
    <property type="match status" value="1"/>
</dbReference>
<reference evidence="5 6" key="1">
    <citation type="submission" date="2016-11" db="EMBL/GenBank/DDBJ databases">
        <authorList>
            <person name="Jaros S."/>
            <person name="Januszkiewicz K."/>
            <person name="Wedrychowicz H."/>
        </authorList>
    </citation>
    <scope>NUCLEOTIDE SEQUENCE [LARGE SCALE GENOMIC DNA]</scope>
    <source>
        <strain evidence="5 6">DSM 46144</strain>
    </source>
</reference>
<evidence type="ECO:0000313" key="5">
    <source>
        <dbReference type="EMBL" id="SHN42460.1"/>
    </source>
</evidence>
<dbReference type="AlphaFoldDB" id="A0A1M7R8J0"/>
<dbReference type="InterPro" id="IPR036390">
    <property type="entry name" value="WH_DNA-bd_sf"/>
</dbReference>
<keyword evidence="2" id="KW-0238">DNA-binding</keyword>
<evidence type="ECO:0000256" key="1">
    <source>
        <dbReference type="ARBA" id="ARBA00023015"/>
    </source>
</evidence>
<dbReference type="PANTHER" id="PTHR44846">
    <property type="entry name" value="MANNOSYL-D-GLYCERATE TRANSPORT/METABOLISM SYSTEM REPRESSOR MNGR-RELATED"/>
    <property type="match status" value="1"/>
</dbReference>
<proteinExistence type="predicted"/>
<dbReference type="OrthoDB" id="3207674at2"/>
<dbReference type="InterPro" id="IPR036388">
    <property type="entry name" value="WH-like_DNA-bd_sf"/>
</dbReference>
<feature type="domain" description="HTH gntR-type" evidence="4">
    <location>
        <begin position="11"/>
        <end position="79"/>
    </location>
</feature>
<dbReference type="GO" id="GO:0003700">
    <property type="term" value="F:DNA-binding transcription factor activity"/>
    <property type="evidence" value="ECO:0007669"/>
    <property type="project" value="InterPro"/>
</dbReference>
<dbReference type="EMBL" id="FRCS01000008">
    <property type="protein sequence ID" value="SHN42460.1"/>
    <property type="molecule type" value="Genomic_DNA"/>
</dbReference>
<dbReference type="SMART" id="SM00866">
    <property type="entry name" value="UTRA"/>
    <property type="match status" value="1"/>
</dbReference>
<dbReference type="Proteomes" id="UP000184440">
    <property type="component" value="Unassembled WGS sequence"/>
</dbReference>
<dbReference type="InterPro" id="IPR011663">
    <property type="entry name" value="UTRA"/>
</dbReference>
<evidence type="ECO:0000259" key="4">
    <source>
        <dbReference type="PROSITE" id="PS50949"/>
    </source>
</evidence>
<dbReference type="Gene3D" id="3.40.1410.10">
    <property type="entry name" value="Chorismate lyase-like"/>
    <property type="match status" value="1"/>
</dbReference>
<dbReference type="PROSITE" id="PS50949">
    <property type="entry name" value="HTH_GNTR"/>
    <property type="match status" value="1"/>
</dbReference>
<dbReference type="InterPro" id="IPR000524">
    <property type="entry name" value="Tscrpt_reg_HTH_GntR"/>
</dbReference>
<dbReference type="Pfam" id="PF00392">
    <property type="entry name" value="GntR"/>
    <property type="match status" value="1"/>
</dbReference>
<dbReference type="GO" id="GO:0003677">
    <property type="term" value="F:DNA binding"/>
    <property type="evidence" value="ECO:0007669"/>
    <property type="project" value="UniProtKB-KW"/>
</dbReference>
<evidence type="ECO:0000256" key="2">
    <source>
        <dbReference type="ARBA" id="ARBA00023125"/>
    </source>
</evidence>
<dbReference type="GO" id="GO:0045892">
    <property type="term" value="P:negative regulation of DNA-templated transcription"/>
    <property type="evidence" value="ECO:0007669"/>
    <property type="project" value="TreeGrafter"/>
</dbReference>
<accession>A0A1M7R8J0</accession>
<protein>
    <submittedName>
        <fullName evidence="5">Transcriptional regulator, GntR family</fullName>
    </submittedName>
</protein>
<dbReference type="InterPro" id="IPR050679">
    <property type="entry name" value="Bact_HTH_transcr_reg"/>
</dbReference>
<evidence type="ECO:0000313" key="6">
    <source>
        <dbReference type="Proteomes" id="UP000184440"/>
    </source>
</evidence>
<name>A0A1M7R8J0_9ACTN</name>
<dbReference type="SUPFAM" id="SSF64288">
    <property type="entry name" value="Chorismate lyase-like"/>
    <property type="match status" value="1"/>
</dbReference>
<dbReference type="SUPFAM" id="SSF46785">
    <property type="entry name" value="Winged helix' DNA-binding domain"/>
    <property type="match status" value="1"/>
</dbReference>
<dbReference type="Gene3D" id="1.10.10.10">
    <property type="entry name" value="Winged helix-like DNA-binding domain superfamily/Winged helix DNA-binding domain"/>
    <property type="match status" value="1"/>
</dbReference>
<dbReference type="CDD" id="cd07377">
    <property type="entry name" value="WHTH_GntR"/>
    <property type="match status" value="1"/>
</dbReference>